<dbReference type="AlphaFoldDB" id="A0A8J5FLL6"/>
<keyword evidence="4 8" id="KW-0808">Transferase</keyword>
<gene>
    <name evidence="9" type="ORF">ZIOFF_055124</name>
</gene>
<evidence type="ECO:0000256" key="7">
    <source>
        <dbReference type="ARBA" id="ARBA00023136"/>
    </source>
</evidence>
<evidence type="ECO:0000256" key="3">
    <source>
        <dbReference type="ARBA" id="ARBA00022676"/>
    </source>
</evidence>
<proteinExistence type="inferred from homology"/>
<dbReference type="GO" id="GO:0016757">
    <property type="term" value="F:glycosyltransferase activity"/>
    <property type="evidence" value="ECO:0007669"/>
    <property type="project" value="UniProtKB-UniRule"/>
</dbReference>
<keyword evidence="5 8" id="KW-0812">Transmembrane</keyword>
<dbReference type="PANTHER" id="PTHR21461:SF12">
    <property type="entry name" value="GALACTAN BETA-1,4-GALACTOSYLTRANSFERASE GALS2"/>
    <property type="match status" value="1"/>
</dbReference>
<keyword evidence="7 8" id="KW-0472">Membrane</keyword>
<protein>
    <recommendedName>
        <fullName evidence="8">Glycosyltransferase family 92 protein</fullName>
        <ecNumber evidence="8">2.4.1.-</ecNumber>
    </recommendedName>
</protein>
<accession>A0A8J5FLL6</accession>
<evidence type="ECO:0000256" key="1">
    <source>
        <dbReference type="ARBA" id="ARBA00004167"/>
    </source>
</evidence>
<dbReference type="Proteomes" id="UP000734854">
    <property type="component" value="Unassembled WGS sequence"/>
</dbReference>
<keyword evidence="3 8" id="KW-0328">Glycosyltransferase</keyword>
<organism evidence="9 10">
    <name type="scientific">Zingiber officinale</name>
    <name type="common">Ginger</name>
    <name type="synonym">Amomum zingiber</name>
    <dbReference type="NCBI Taxonomy" id="94328"/>
    <lineage>
        <taxon>Eukaryota</taxon>
        <taxon>Viridiplantae</taxon>
        <taxon>Streptophyta</taxon>
        <taxon>Embryophyta</taxon>
        <taxon>Tracheophyta</taxon>
        <taxon>Spermatophyta</taxon>
        <taxon>Magnoliopsida</taxon>
        <taxon>Liliopsida</taxon>
        <taxon>Zingiberales</taxon>
        <taxon>Zingiberaceae</taxon>
        <taxon>Zingiber</taxon>
    </lineage>
</organism>
<sequence>MAKEMHKDEKDFSVAVTWKCADVKLLLVSLFSLCSLITLFQLFPSTSSFLSCFSTVDSRPLQFAALSPPPPPPPPPRSVHPLKAEQLTNDSVVKRSFNPVGSAAYLFIQMGAYRGGANNFVVIGLASKPLHVFAKPQFECEWIAHGGGGGESASIFASGYKILPDWGYGRVYTVVVVNCTFPTAVGLDGSGGRLVIHATTGGGGDREVTTAERFVAVEEAPGSVDASSFSAPPKYQYLYCGSSLYGNLSPQRVREWLAYHARFFGVGKSHFVIHDAGGVHPEVIAVLRPWMEKGMVTLQDIREQERFDGYYHNQFLVVNDCLHRYKFMAKWIFFFDIDEFLYLPPKTSIDSVLASLAGYSQFTIEQMPMSSKLCQSSDYGKTPRYHFFLLRLVVVIVCEIFHRFQFSAVRRRMWGMEKLVYRNAKRGVRRDRKYAIQPRSAYATGVHMSQNVAGRSTHQTEARIRYFHYHGTIADRREPCREFVNATAVTTHDGTQYVLDDTLRRVAGAVKRSGQSDQWIVYSIIQLRIRAKSDSDPVRGRSKSGSSISVCTAAWHLLVMSFLCCCALTFRLLTLVRTLHSLNAFKPVQFTFRSVLIRGVCCKPS</sequence>
<name>A0A8J5FLL6_ZINOF</name>
<dbReference type="GO" id="GO:0016020">
    <property type="term" value="C:membrane"/>
    <property type="evidence" value="ECO:0007669"/>
    <property type="project" value="UniProtKB-SubCell"/>
</dbReference>
<dbReference type="EC" id="2.4.1.-" evidence="8"/>
<dbReference type="EMBL" id="JACMSC010000015">
    <property type="protein sequence ID" value="KAG6486547.1"/>
    <property type="molecule type" value="Genomic_DNA"/>
</dbReference>
<comment type="subcellular location">
    <subcellularLocation>
        <location evidence="1">Membrane</location>
        <topology evidence="1">Single-pass membrane protein</topology>
    </subcellularLocation>
</comment>
<dbReference type="PANTHER" id="PTHR21461">
    <property type="entry name" value="GLYCOSYLTRANSFERASE FAMILY 92 PROTEIN"/>
    <property type="match status" value="1"/>
</dbReference>
<evidence type="ECO:0000256" key="8">
    <source>
        <dbReference type="RuleBase" id="RU366017"/>
    </source>
</evidence>
<keyword evidence="10" id="KW-1185">Reference proteome</keyword>
<dbReference type="Pfam" id="PF01697">
    <property type="entry name" value="Glyco_transf_92"/>
    <property type="match status" value="1"/>
</dbReference>
<comment type="caution">
    <text evidence="9">The sequence shown here is derived from an EMBL/GenBank/DDBJ whole genome shotgun (WGS) entry which is preliminary data.</text>
</comment>
<comment type="similarity">
    <text evidence="2 8">Belongs to the glycosyltransferase 92 family.</text>
</comment>
<evidence type="ECO:0000256" key="5">
    <source>
        <dbReference type="ARBA" id="ARBA00022692"/>
    </source>
</evidence>
<dbReference type="GO" id="GO:0005737">
    <property type="term" value="C:cytoplasm"/>
    <property type="evidence" value="ECO:0007669"/>
    <property type="project" value="TreeGrafter"/>
</dbReference>
<evidence type="ECO:0000313" key="10">
    <source>
        <dbReference type="Proteomes" id="UP000734854"/>
    </source>
</evidence>
<evidence type="ECO:0000256" key="2">
    <source>
        <dbReference type="ARBA" id="ARBA00007647"/>
    </source>
</evidence>
<reference evidence="9 10" key="1">
    <citation type="submission" date="2020-08" db="EMBL/GenBank/DDBJ databases">
        <title>Plant Genome Project.</title>
        <authorList>
            <person name="Zhang R.-G."/>
        </authorList>
    </citation>
    <scope>NUCLEOTIDE SEQUENCE [LARGE SCALE GENOMIC DNA]</scope>
    <source>
        <tissue evidence="9">Rhizome</tissue>
    </source>
</reference>
<feature type="transmembrane region" description="Helical" evidence="8">
    <location>
        <begin position="21"/>
        <end position="43"/>
    </location>
</feature>
<evidence type="ECO:0000256" key="4">
    <source>
        <dbReference type="ARBA" id="ARBA00022679"/>
    </source>
</evidence>
<evidence type="ECO:0000313" key="9">
    <source>
        <dbReference type="EMBL" id="KAG6486547.1"/>
    </source>
</evidence>
<keyword evidence="6 8" id="KW-1133">Transmembrane helix</keyword>
<feature type="transmembrane region" description="Helical" evidence="8">
    <location>
        <begin position="548"/>
        <end position="573"/>
    </location>
</feature>
<evidence type="ECO:0000256" key="6">
    <source>
        <dbReference type="ARBA" id="ARBA00022989"/>
    </source>
</evidence>
<comment type="caution">
    <text evidence="8">Lacks conserved residue(s) required for the propagation of feature annotation.</text>
</comment>
<dbReference type="InterPro" id="IPR008166">
    <property type="entry name" value="Glyco_transf_92"/>
</dbReference>